<dbReference type="AlphaFoldDB" id="A0A2G8SVY1"/>
<evidence type="ECO:0000313" key="2">
    <source>
        <dbReference type="Proteomes" id="UP000228593"/>
    </source>
</evidence>
<gene>
    <name evidence="1" type="ORF">CR103_20755</name>
</gene>
<protein>
    <submittedName>
        <fullName evidence="1">Uncharacterized protein</fullName>
    </submittedName>
</protein>
<accession>A0A2G8SVY1</accession>
<sequence>MNGEWSVTEWRWKPSTRAATRHWQEGRWKLLAGRAAQLRAPVEAPQGPLETRMLRSVLEANLGDRVGEIGNQTLQWQAGGLCLSVDALGVEPQIMQLPYAVDDSRLEQRAAMQLQLARRYPKATWLTGFSLIPAPRHARGGAKFYAVWIEHAILKGQVWIPTKGNGPLVRLRITTALPTAAAGQPDSQSAARAAQVMQRELTGLASRWALEHE</sequence>
<keyword evidence="2" id="KW-1185">Reference proteome</keyword>
<evidence type="ECO:0000313" key="1">
    <source>
        <dbReference type="EMBL" id="PIL37921.1"/>
    </source>
</evidence>
<dbReference type="EMBL" id="PDOB01000056">
    <property type="protein sequence ID" value="PIL37921.1"/>
    <property type="molecule type" value="Genomic_DNA"/>
</dbReference>
<reference evidence="1 2" key="1">
    <citation type="submission" date="2017-10" db="EMBL/GenBank/DDBJ databases">
        <title>Massilia psychrophilum sp. nov., a novel purple-pigmented bacterium isolated from Tianshan glacier, Xinjiang Municipality, China.</title>
        <authorList>
            <person name="Wang H."/>
        </authorList>
    </citation>
    <scope>NUCLEOTIDE SEQUENCE [LARGE SCALE GENOMIC DNA]</scope>
    <source>
        <strain evidence="1 2">JCM 30813</strain>
    </source>
</reference>
<proteinExistence type="predicted"/>
<name>A0A2G8SVY1_9BURK</name>
<dbReference type="Proteomes" id="UP000228593">
    <property type="component" value="Unassembled WGS sequence"/>
</dbReference>
<organism evidence="1 2">
    <name type="scientific">Massilia psychrophila</name>
    <dbReference type="NCBI Taxonomy" id="1603353"/>
    <lineage>
        <taxon>Bacteria</taxon>
        <taxon>Pseudomonadati</taxon>
        <taxon>Pseudomonadota</taxon>
        <taxon>Betaproteobacteria</taxon>
        <taxon>Burkholderiales</taxon>
        <taxon>Oxalobacteraceae</taxon>
        <taxon>Telluria group</taxon>
        <taxon>Massilia</taxon>
    </lineage>
</organism>
<comment type="caution">
    <text evidence="1">The sequence shown here is derived from an EMBL/GenBank/DDBJ whole genome shotgun (WGS) entry which is preliminary data.</text>
</comment>